<dbReference type="InterPro" id="IPR015424">
    <property type="entry name" value="PyrdxlP-dep_Trfase"/>
</dbReference>
<keyword evidence="3" id="KW-0032">Aminotransferase</keyword>
<protein>
    <submittedName>
        <fullName evidence="3">Aminotransferase class V-fold PLP-dependent enzyme</fullName>
    </submittedName>
</protein>
<dbReference type="GO" id="GO:0008483">
    <property type="term" value="F:transaminase activity"/>
    <property type="evidence" value="ECO:0007669"/>
    <property type="project" value="UniProtKB-KW"/>
</dbReference>
<evidence type="ECO:0000313" key="2">
    <source>
        <dbReference type="EMBL" id="MDB7932312.1"/>
    </source>
</evidence>
<gene>
    <name evidence="3" type="ORF">GKE90_20600</name>
    <name evidence="2" type="ORF">PNE06_04420</name>
</gene>
<dbReference type="PANTHER" id="PTHR43586:SF15">
    <property type="entry name" value="BLR3095 PROTEIN"/>
    <property type="match status" value="1"/>
</dbReference>
<dbReference type="Proteomes" id="UP001211173">
    <property type="component" value="Unassembled WGS sequence"/>
</dbReference>
<feature type="domain" description="Aminotransferase class V" evidence="1">
    <location>
        <begin position="20"/>
        <end position="332"/>
    </location>
</feature>
<dbReference type="SUPFAM" id="SSF53383">
    <property type="entry name" value="PLP-dependent transferases"/>
    <property type="match status" value="1"/>
</dbReference>
<evidence type="ECO:0000313" key="4">
    <source>
        <dbReference type="Proteomes" id="UP000429811"/>
    </source>
</evidence>
<dbReference type="InterPro" id="IPR015421">
    <property type="entry name" value="PyrdxlP-dep_Trfase_major"/>
</dbReference>
<dbReference type="Proteomes" id="UP000429811">
    <property type="component" value="Unassembled WGS sequence"/>
</dbReference>
<dbReference type="PANTHER" id="PTHR43586">
    <property type="entry name" value="CYSTEINE DESULFURASE"/>
    <property type="match status" value="1"/>
</dbReference>
<dbReference type="RefSeq" id="WP_131971204.1">
    <property type="nucleotide sequence ID" value="NZ_BAABXT010000001.1"/>
</dbReference>
<reference evidence="3 4" key="1">
    <citation type="journal article" date="2019" name="Nat. Med.">
        <title>A library of human gut bacterial isolates paired with longitudinal multiomics data enables mechanistic microbiome research.</title>
        <authorList>
            <person name="Poyet M."/>
            <person name="Groussin M."/>
            <person name="Gibbons S.M."/>
            <person name="Avila-Pacheco J."/>
            <person name="Jiang X."/>
            <person name="Kearney S.M."/>
            <person name="Perrotta A.R."/>
            <person name="Berdy B."/>
            <person name="Zhao S."/>
            <person name="Lieberman T.D."/>
            <person name="Swanson P.K."/>
            <person name="Smith M."/>
            <person name="Roesemann S."/>
            <person name="Alexander J.E."/>
            <person name="Rich S.A."/>
            <person name="Livny J."/>
            <person name="Vlamakis H."/>
            <person name="Clish C."/>
            <person name="Bullock K."/>
            <person name="Deik A."/>
            <person name="Scott J."/>
            <person name="Pierce K.A."/>
            <person name="Xavier R.J."/>
            <person name="Alm E.J."/>
        </authorList>
    </citation>
    <scope>NUCLEOTIDE SEQUENCE [LARGE SCALE GENOMIC DNA]</scope>
    <source>
        <strain evidence="3 4">BIOML-A5</strain>
    </source>
</reference>
<dbReference type="EMBL" id="JAQLWV010000004">
    <property type="protein sequence ID" value="MDB7932312.1"/>
    <property type="molecule type" value="Genomic_DNA"/>
</dbReference>
<sequence length="391" mass="44328">MSDKFRRERRHYPVLERYAYLDNATTGAIPQYACDAICTYLQERTRLGMDIDYYHDQWDFADTVRDQIAELLGAESGKTIAFGQNASTLFNIFCNGLDLHKGDNVVIYETAFPAMTYQWLNLKERLGIEVRVAHAENGQIPCESLFSLADEHTKAMTACFVDAGTGYRHDLKAIGSWCRAHNIPFGVDATQACGAMKLDVQDMQVDFLATSVYKWLQGLQGLGFAYISPKLMPRLKQYEMGWANVSDRINGKPFDLIMSDTACRFENGGLPAAALYGLSEVLHTYQRLGGDDIQAHILELEDYLEKRVEAVPELSMVYSHQPEHRSNLAFISFPERLGLSEPVIKQAGIRARVQRKDRMRVGIHYFNDNSDIDRLVDYLQQHIEETGGNAE</sequence>
<reference evidence="2" key="2">
    <citation type="submission" date="2023-01" db="EMBL/GenBank/DDBJ databases">
        <title>Human gut microbiome strain richness.</title>
        <authorList>
            <person name="Chen-Liaw A."/>
        </authorList>
    </citation>
    <scope>NUCLEOTIDE SEQUENCE</scope>
    <source>
        <strain evidence="2">1001287st1_F4_1001285I_161205</strain>
    </source>
</reference>
<accession>A0A6I2RJN0</accession>
<dbReference type="InterPro" id="IPR015422">
    <property type="entry name" value="PyrdxlP-dep_Trfase_small"/>
</dbReference>
<dbReference type="AlphaFoldDB" id="A0A6I2RJN0"/>
<dbReference type="Gene3D" id="3.40.640.10">
    <property type="entry name" value="Type I PLP-dependent aspartate aminotransferase-like (Major domain)"/>
    <property type="match status" value="1"/>
</dbReference>
<evidence type="ECO:0000259" key="1">
    <source>
        <dbReference type="Pfam" id="PF00266"/>
    </source>
</evidence>
<dbReference type="Pfam" id="PF00266">
    <property type="entry name" value="Aminotran_5"/>
    <property type="match status" value="1"/>
</dbReference>
<dbReference type="EMBL" id="WKPO01000054">
    <property type="protein sequence ID" value="MSB51055.1"/>
    <property type="molecule type" value="Genomic_DNA"/>
</dbReference>
<keyword evidence="3" id="KW-0808">Transferase</keyword>
<dbReference type="Gene3D" id="3.90.1150.10">
    <property type="entry name" value="Aspartate Aminotransferase, domain 1"/>
    <property type="match status" value="1"/>
</dbReference>
<dbReference type="InterPro" id="IPR000192">
    <property type="entry name" value="Aminotrans_V_dom"/>
</dbReference>
<organism evidence="3 4">
    <name type="scientific">Flavonifractor plautii</name>
    <name type="common">Fusobacterium plautii</name>
    <dbReference type="NCBI Taxonomy" id="292800"/>
    <lineage>
        <taxon>Bacteria</taxon>
        <taxon>Bacillati</taxon>
        <taxon>Bacillota</taxon>
        <taxon>Clostridia</taxon>
        <taxon>Eubacteriales</taxon>
        <taxon>Oscillospiraceae</taxon>
        <taxon>Flavonifractor</taxon>
    </lineage>
</organism>
<proteinExistence type="predicted"/>
<name>A0A6I2RJN0_FLAPL</name>
<evidence type="ECO:0000313" key="3">
    <source>
        <dbReference type="EMBL" id="MSB51055.1"/>
    </source>
</evidence>
<comment type="caution">
    <text evidence="3">The sequence shown here is derived from an EMBL/GenBank/DDBJ whole genome shotgun (WGS) entry which is preliminary data.</text>
</comment>